<accession>A0ABS9L1G6</accession>
<proteinExistence type="predicted"/>
<sequence>MAAMNGGPARVTREPYGREPYVRARIGRDTVDGKAIAWTRTEVQVKWVDRDGAMRTDWVPAQAVRRISRDESAWRDPYDDYGFYYPADGTDGGPGNGPPAARHDAAK</sequence>
<dbReference type="RefSeq" id="WP_237817585.1">
    <property type="nucleotide sequence ID" value="NZ_JAKLTQ010000001.1"/>
</dbReference>
<keyword evidence="3" id="KW-1185">Reference proteome</keyword>
<reference evidence="2" key="1">
    <citation type="submission" date="2022-01" db="EMBL/GenBank/DDBJ databases">
        <authorList>
            <person name="Jo J.-H."/>
            <person name="Im W.-T."/>
        </authorList>
    </citation>
    <scope>NUCLEOTIDE SEQUENCE</scope>
    <source>
        <strain evidence="2">I2-34</strain>
    </source>
</reference>
<gene>
    <name evidence="2" type="ORF">LVY72_00995</name>
</gene>
<comment type="caution">
    <text evidence="2">The sequence shown here is derived from an EMBL/GenBank/DDBJ whole genome shotgun (WGS) entry which is preliminary data.</text>
</comment>
<evidence type="ECO:0000313" key="2">
    <source>
        <dbReference type="EMBL" id="MCG2620484.1"/>
    </source>
</evidence>
<feature type="region of interest" description="Disordered" evidence="1">
    <location>
        <begin position="85"/>
        <end position="107"/>
    </location>
</feature>
<protein>
    <submittedName>
        <fullName evidence="2">Uncharacterized protein</fullName>
    </submittedName>
</protein>
<dbReference type="EMBL" id="JAKLTQ010000001">
    <property type="protein sequence ID" value="MCG2620484.1"/>
    <property type="molecule type" value="Genomic_DNA"/>
</dbReference>
<name>A0ABS9L1G6_9MICC</name>
<evidence type="ECO:0000313" key="3">
    <source>
        <dbReference type="Proteomes" id="UP001165368"/>
    </source>
</evidence>
<organism evidence="2 3">
    <name type="scientific">Arthrobacter hankyongi</name>
    <dbReference type="NCBI Taxonomy" id="2904801"/>
    <lineage>
        <taxon>Bacteria</taxon>
        <taxon>Bacillati</taxon>
        <taxon>Actinomycetota</taxon>
        <taxon>Actinomycetes</taxon>
        <taxon>Micrococcales</taxon>
        <taxon>Micrococcaceae</taxon>
        <taxon>Arthrobacter</taxon>
    </lineage>
</organism>
<dbReference type="Proteomes" id="UP001165368">
    <property type="component" value="Unassembled WGS sequence"/>
</dbReference>
<evidence type="ECO:0000256" key="1">
    <source>
        <dbReference type="SAM" id="MobiDB-lite"/>
    </source>
</evidence>